<feature type="region of interest" description="Disordered" evidence="1">
    <location>
        <begin position="1"/>
        <end position="22"/>
    </location>
</feature>
<keyword evidence="3" id="KW-1185">Reference proteome</keyword>
<proteinExistence type="predicted"/>
<dbReference type="EMBL" id="JAQHRD010000007">
    <property type="protein sequence ID" value="KAJ6438766.1"/>
    <property type="molecule type" value="Genomic_DNA"/>
</dbReference>
<evidence type="ECO:0000313" key="3">
    <source>
        <dbReference type="Proteomes" id="UP001163105"/>
    </source>
</evidence>
<accession>A0AB34FIV5</accession>
<dbReference type="Proteomes" id="UP001163105">
    <property type="component" value="Unassembled WGS sequence"/>
</dbReference>
<evidence type="ECO:0000256" key="1">
    <source>
        <dbReference type="SAM" id="MobiDB-lite"/>
    </source>
</evidence>
<organism evidence="2 3">
    <name type="scientific">Purpureocillium lavendulum</name>
    <dbReference type="NCBI Taxonomy" id="1247861"/>
    <lineage>
        <taxon>Eukaryota</taxon>
        <taxon>Fungi</taxon>
        <taxon>Dikarya</taxon>
        <taxon>Ascomycota</taxon>
        <taxon>Pezizomycotina</taxon>
        <taxon>Sordariomycetes</taxon>
        <taxon>Hypocreomycetidae</taxon>
        <taxon>Hypocreales</taxon>
        <taxon>Ophiocordycipitaceae</taxon>
        <taxon>Purpureocillium</taxon>
    </lineage>
</organism>
<sequence length="113" mass="12519">MGELSGESASITSLERSAEDTDVAAITEAESVQPRDSNIGAIFLHPHICGYFTTDFLIDRARVVVFRKLMGHGTSEHERLRYAAAFHLDKNTKIETASDPRIRRQNCADLISA</sequence>
<gene>
    <name evidence="2" type="ORF">O9K51_08167</name>
</gene>
<dbReference type="AlphaFoldDB" id="A0AB34FIV5"/>
<comment type="caution">
    <text evidence="2">The sequence shown here is derived from an EMBL/GenBank/DDBJ whole genome shotgun (WGS) entry which is preliminary data.</text>
</comment>
<evidence type="ECO:0000313" key="2">
    <source>
        <dbReference type="EMBL" id="KAJ6438766.1"/>
    </source>
</evidence>
<reference evidence="2" key="1">
    <citation type="submission" date="2023-01" db="EMBL/GenBank/DDBJ databases">
        <title>The growth and conidiation of Purpureocillium lavendulum are regulated by nitrogen source and histone H3K14 acetylation.</title>
        <authorList>
            <person name="Tang P."/>
            <person name="Han J."/>
            <person name="Zhang C."/>
            <person name="Tang P."/>
            <person name="Qi F."/>
            <person name="Zhang K."/>
            <person name="Liang L."/>
        </authorList>
    </citation>
    <scope>NUCLEOTIDE SEQUENCE</scope>
    <source>
        <strain evidence="2">YMF1.00683</strain>
    </source>
</reference>
<name>A0AB34FIV5_9HYPO</name>
<protein>
    <submittedName>
        <fullName evidence="2">Uncharacterized protein</fullName>
    </submittedName>
</protein>